<evidence type="ECO:0000256" key="4">
    <source>
        <dbReference type="ARBA" id="ARBA00022989"/>
    </source>
</evidence>
<evidence type="ECO:0000259" key="7">
    <source>
        <dbReference type="Pfam" id="PF01292"/>
    </source>
</evidence>
<feature type="domain" description="Cytochrome b561 bacterial/Ni-hydrogenase" evidence="7">
    <location>
        <begin position="8"/>
        <end position="167"/>
    </location>
</feature>
<name>V4TCC5_9HYPH</name>
<feature type="transmembrane region" description="Helical" evidence="6">
    <location>
        <begin position="12"/>
        <end position="31"/>
    </location>
</feature>
<comment type="caution">
    <text evidence="8">The sequence shown here is derived from an EMBL/GenBank/DDBJ whole genome shotgun (WGS) entry which is preliminary data.</text>
</comment>
<evidence type="ECO:0000256" key="1">
    <source>
        <dbReference type="ARBA" id="ARBA00004651"/>
    </source>
</evidence>
<proteinExistence type="predicted"/>
<keyword evidence="3 6" id="KW-0812">Transmembrane</keyword>
<dbReference type="OrthoDB" id="196472at2"/>
<dbReference type="AlphaFoldDB" id="V4TCC5"/>
<dbReference type="RefSeq" id="WP_023432862.1">
    <property type="nucleotide sequence ID" value="NZ_AWXZ01000036.1"/>
</dbReference>
<dbReference type="SUPFAM" id="SSF81342">
    <property type="entry name" value="Transmembrane di-heme cytochromes"/>
    <property type="match status" value="1"/>
</dbReference>
<reference evidence="8 9" key="1">
    <citation type="journal article" date="2014" name="Genome Announc.">
        <title>Draft Genome Sequence of Lutibaculum baratangense Strain AMV1T, Isolated from a Mud Volcano in Andamans, India.</title>
        <authorList>
            <person name="Singh A."/>
            <person name="Sreenivas A."/>
            <person name="Sathyanarayana Reddy G."/>
            <person name="Pinnaka A.K."/>
            <person name="Shivaji S."/>
        </authorList>
    </citation>
    <scope>NUCLEOTIDE SEQUENCE [LARGE SCALE GENOMIC DNA]</scope>
    <source>
        <strain evidence="8 9">AMV1</strain>
    </source>
</reference>
<keyword evidence="4 6" id="KW-1133">Transmembrane helix</keyword>
<comment type="subcellular location">
    <subcellularLocation>
        <location evidence="1">Cell membrane</location>
        <topology evidence="1">Multi-pass membrane protein</topology>
    </subcellularLocation>
</comment>
<dbReference type="GO" id="GO:0005886">
    <property type="term" value="C:plasma membrane"/>
    <property type="evidence" value="ECO:0007669"/>
    <property type="project" value="UniProtKB-SubCell"/>
</dbReference>
<dbReference type="InterPro" id="IPR011577">
    <property type="entry name" value="Cyt_b561_bac/Ni-Hgenase"/>
</dbReference>
<evidence type="ECO:0000256" key="5">
    <source>
        <dbReference type="ARBA" id="ARBA00023136"/>
    </source>
</evidence>
<dbReference type="InterPro" id="IPR051542">
    <property type="entry name" value="Hydrogenase_cytochrome"/>
</dbReference>
<dbReference type="GO" id="GO:0022904">
    <property type="term" value="P:respiratory electron transport chain"/>
    <property type="evidence" value="ECO:0007669"/>
    <property type="project" value="InterPro"/>
</dbReference>
<dbReference type="PATRIC" id="fig|631454.5.peg.2702"/>
<dbReference type="eggNOG" id="COG3658">
    <property type="taxonomic scope" value="Bacteria"/>
</dbReference>
<dbReference type="STRING" id="631454.N177_2737"/>
<dbReference type="EMBL" id="AWXZ01000036">
    <property type="protein sequence ID" value="ESR23968.1"/>
    <property type="molecule type" value="Genomic_DNA"/>
</dbReference>
<feature type="transmembrane region" description="Helical" evidence="6">
    <location>
        <begin position="136"/>
        <end position="156"/>
    </location>
</feature>
<feature type="transmembrane region" description="Helical" evidence="6">
    <location>
        <begin position="96"/>
        <end position="116"/>
    </location>
</feature>
<protein>
    <submittedName>
        <fullName evidence="8">Ni,Fe-hydrogenase I cytochrome b subunit</fullName>
    </submittedName>
</protein>
<dbReference type="Gene3D" id="1.20.950.20">
    <property type="entry name" value="Transmembrane di-heme cytochromes, Chain C"/>
    <property type="match status" value="1"/>
</dbReference>
<evidence type="ECO:0000256" key="2">
    <source>
        <dbReference type="ARBA" id="ARBA00022475"/>
    </source>
</evidence>
<accession>V4TCC5</accession>
<dbReference type="PANTHER" id="PTHR30485:SF2">
    <property type="entry name" value="BLL0597 PROTEIN"/>
    <property type="match status" value="1"/>
</dbReference>
<evidence type="ECO:0000256" key="3">
    <source>
        <dbReference type="ARBA" id="ARBA00022692"/>
    </source>
</evidence>
<sequence>MREPSIKVWDPLVRLFHWSLAVSFAVAWLTAEDWGDLHEWAGYAAGALIAFRVVWGLVGPTYARFGNFVRSPATVTRYLSDVARGREPRYIGHNPAGGLMIVALIVGLAGTALTGWMSTLDAFWGIEWVEETHEVLANVMLGLVLLHIGGVVLASLRHRENLARAMVIGRKRAPGASDVA</sequence>
<keyword evidence="2" id="KW-1003">Cell membrane</keyword>
<evidence type="ECO:0000256" key="6">
    <source>
        <dbReference type="SAM" id="Phobius"/>
    </source>
</evidence>
<dbReference type="PANTHER" id="PTHR30485">
    <property type="entry name" value="NI/FE-HYDROGENASE 1 B-TYPE CYTOCHROME SUBUNIT"/>
    <property type="match status" value="1"/>
</dbReference>
<gene>
    <name evidence="8" type="ORF">N177_2737</name>
</gene>
<dbReference type="Proteomes" id="UP000017819">
    <property type="component" value="Unassembled WGS sequence"/>
</dbReference>
<evidence type="ECO:0000313" key="9">
    <source>
        <dbReference type="Proteomes" id="UP000017819"/>
    </source>
</evidence>
<feature type="transmembrane region" description="Helical" evidence="6">
    <location>
        <begin position="43"/>
        <end position="63"/>
    </location>
</feature>
<dbReference type="InterPro" id="IPR016174">
    <property type="entry name" value="Di-haem_cyt_TM"/>
</dbReference>
<keyword evidence="9" id="KW-1185">Reference proteome</keyword>
<keyword evidence="5 6" id="KW-0472">Membrane</keyword>
<evidence type="ECO:0000313" key="8">
    <source>
        <dbReference type="EMBL" id="ESR23968.1"/>
    </source>
</evidence>
<dbReference type="GO" id="GO:0009055">
    <property type="term" value="F:electron transfer activity"/>
    <property type="evidence" value="ECO:0007669"/>
    <property type="project" value="InterPro"/>
</dbReference>
<organism evidence="8 9">
    <name type="scientific">Lutibaculum baratangense AMV1</name>
    <dbReference type="NCBI Taxonomy" id="631454"/>
    <lineage>
        <taxon>Bacteria</taxon>
        <taxon>Pseudomonadati</taxon>
        <taxon>Pseudomonadota</taxon>
        <taxon>Alphaproteobacteria</taxon>
        <taxon>Hyphomicrobiales</taxon>
        <taxon>Tepidamorphaceae</taxon>
        <taxon>Lutibaculum</taxon>
    </lineage>
</organism>
<dbReference type="Pfam" id="PF01292">
    <property type="entry name" value="Ni_hydr_CYTB"/>
    <property type="match status" value="1"/>
</dbReference>
<dbReference type="GO" id="GO:0020037">
    <property type="term" value="F:heme binding"/>
    <property type="evidence" value="ECO:0007669"/>
    <property type="project" value="TreeGrafter"/>
</dbReference>